<protein>
    <submittedName>
        <fullName evidence="8">ATPase cation transporting 13A2</fullName>
    </submittedName>
</protein>
<dbReference type="Pfam" id="PF12409">
    <property type="entry name" value="P5-ATPase"/>
    <property type="match status" value="1"/>
</dbReference>
<comment type="caution">
    <text evidence="8">The sequence shown here is derived from an EMBL/GenBank/DDBJ whole genome shotgun (WGS) entry which is preliminary data.</text>
</comment>
<dbReference type="GO" id="GO:0016243">
    <property type="term" value="P:regulation of autophagosome size"/>
    <property type="evidence" value="ECO:0007669"/>
    <property type="project" value="TreeGrafter"/>
</dbReference>
<dbReference type="GO" id="GO:0010821">
    <property type="term" value="P:regulation of mitochondrion organization"/>
    <property type="evidence" value="ECO:0007669"/>
    <property type="project" value="TreeGrafter"/>
</dbReference>
<sequence length="239" mass="26636">MSADSSPLVGNTPASYGTLTIETSLDPLNSSVSSVRLSGYCGSPWRVIGYHVVVWVMAGIPLLLFRWKPAWGVWLRLQPCNLARAETLVIEIRDKEDSSWQLYTVQVQTEAISEGSLELPPQAQAEDGRSQAAVGAVPEGTWKDTTPLHRREEAVSGQQVLRYYLFQGQRYVWIETQQAFCQVSLLDHGRTCDDIHHSRLGLGLQDQTVRRAIYGPNVISVPVKSYPQLLLDEVGCLWA</sequence>
<proteinExistence type="predicted"/>
<dbReference type="GO" id="GO:0031902">
    <property type="term" value="C:late endosome membrane"/>
    <property type="evidence" value="ECO:0007669"/>
    <property type="project" value="TreeGrafter"/>
</dbReference>
<dbReference type="GO" id="GO:0061909">
    <property type="term" value="P:autophagosome-lysosome fusion"/>
    <property type="evidence" value="ECO:0007669"/>
    <property type="project" value="TreeGrafter"/>
</dbReference>
<accession>A0A7J7X3S7</accession>
<evidence type="ECO:0000256" key="2">
    <source>
        <dbReference type="ARBA" id="ARBA00022723"/>
    </source>
</evidence>
<dbReference type="Proteomes" id="UP000585614">
    <property type="component" value="Unassembled WGS sequence"/>
</dbReference>
<dbReference type="GO" id="GO:0015203">
    <property type="term" value="F:polyamine transmembrane transporter activity"/>
    <property type="evidence" value="ECO:0007669"/>
    <property type="project" value="TreeGrafter"/>
</dbReference>
<dbReference type="GO" id="GO:0005524">
    <property type="term" value="F:ATP binding"/>
    <property type="evidence" value="ECO:0007669"/>
    <property type="project" value="UniProtKB-KW"/>
</dbReference>
<feature type="domain" description="P5B-type ATPase N-terminal" evidence="7">
    <location>
        <begin position="34"/>
        <end position="173"/>
    </location>
</feature>
<dbReference type="PANTHER" id="PTHR45630:SF2">
    <property type="entry name" value="POLYAMINE-TRANSPORTING ATPASE 13A2"/>
    <property type="match status" value="1"/>
</dbReference>
<evidence type="ECO:0000256" key="6">
    <source>
        <dbReference type="ARBA" id="ARBA00022967"/>
    </source>
</evidence>
<organism evidence="8 9">
    <name type="scientific">Rhinolophus ferrumequinum</name>
    <name type="common">Greater horseshoe bat</name>
    <dbReference type="NCBI Taxonomy" id="59479"/>
    <lineage>
        <taxon>Eukaryota</taxon>
        <taxon>Metazoa</taxon>
        <taxon>Chordata</taxon>
        <taxon>Craniata</taxon>
        <taxon>Vertebrata</taxon>
        <taxon>Euteleostomi</taxon>
        <taxon>Mammalia</taxon>
        <taxon>Eutheria</taxon>
        <taxon>Laurasiatheria</taxon>
        <taxon>Chiroptera</taxon>
        <taxon>Yinpterochiroptera</taxon>
        <taxon>Rhinolophoidea</taxon>
        <taxon>Rhinolophidae</taxon>
        <taxon>Rhinolophinae</taxon>
        <taxon>Rhinolophus</taxon>
    </lineage>
</organism>
<dbReference type="GO" id="GO:0140358">
    <property type="term" value="F:P-type transmembrane transporter activity"/>
    <property type="evidence" value="ECO:0007669"/>
    <property type="project" value="InterPro"/>
</dbReference>
<dbReference type="InterPro" id="IPR006544">
    <property type="entry name" value="P-type_TPase_V"/>
</dbReference>
<evidence type="ECO:0000256" key="4">
    <source>
        <dbReference type="ARBA" id="ARBA00022840"/>
    </source>
</evidence>
<evidence type="ECO:0000256" key="1">
    <source>
        <dbReference type="ARBA" id="ARBA00004141"/>
    </source>
</evidence>
<evidence type="ECO:0000313" key="8">
    <source>
        <dbReference type="EMBL" id="KAF6344040.1"/>
    </source>
</evidence>
<evidence type="ECO:0000256" key="3">
    <source>
        <dbReference type="ARBA" id="ARBA00022741"/>
    </source>
</evidence>
<name>A0A7J7X3S7_RHIFE</name>
<dbReference type="AlphaFoldDB" id="A0A7J7X3S7"/>
<keyword evidence="4" id="KW-0067">ATP-binding</keyword>
<keyword evidence="6" id="KW-1278">Translocase</keyword>
<dbReference type="PANTHER" id="PTHR45630">
    <property type="entry name" value="CATION-TRANSPORTING ATPASE-RELATED"/>
    <property type="match status" value="1"/>
</dbReference>
<keyword evidence="2" id="KW-0479">Metal-binding</keyword>
<keyword evidence="3" id="KW-0547">Nucleotide-binding</keyword>
<comment type="subcellular location">
    <subcellularLocation>
        <location evidence="1">Membrane</location>
        <topology evidence="1">Multi-pass membrane protein</topology>
    </subcellularLocation>
</comment>
<dbReference type="GO" id="GO:0046872">
    <property type="term" value="F:metal ion binding"/>
    <property type="evidence" value="ECO:0007669"/>
    <property type="project" value="UniProtKB-KW"/>
</dbReference>
<evidence type="ECO:0000313" key="9">
    <source>
        <dbReference type="Proteomes" id="UP000585614"/>
    </source>
</evidence>
<reference evidence="8 9" key="1">
    <citation type="journal article" date="2020" name="Nature">
        <title>Six reference-quality genomes reveal evolution of bat adaptations.</title>
        <authorList>
            <person name="Jebb D."/>
            <person name="Huang Z."/>
            <person name="Pippel M."/>
            <person name="Hughes G.M."/>
            <person name="Lavrichenko K."/>
            <person name="Devanna P."/>
            <person name="Winkler S."/>
            <person name="Jermiin L.S."/>
            <person name="Skirmuntt E.C."/>
            <person name="Katzourakis A."/>
            <person name="Burkitt-Gray L."/>
            <person name="Ray D.A."/>
            <person name="Sullivan K.A.M."/>
            <person name="Roscito J.G."/>
            <person name="Kirilenko B.M."/>
            <person name="Davalos L.M."/>
            <person name="Corthals A.P."/>
            <person name="Power M.L."/>
            <person name="Jones G."/>
            <person name="Ransome R.D."/>
            <person name="Dechmann D.K.N."/>
            <person name="Locatelli A.G."/>
            <person name="Puechmaille S.J."/>
            <person name="Fedrigo O."/>
            <person name="Jarvis E.D."/>
            <person name="Hiller M."/>
            <person name="Vernes S.C."/>
            <person name="Myers E.W."/>
            <person name="Teeling E.C."/>
        </authorList>
    </citation>
    <scope>NUCLEOTIDE SEQUENCE [LARGE SCALE GENOMIC DNA]</scope>
    <source>
        <strain evidence="8">MRhiFer1</strain>
        <tissue evidence="8">Lung</tissue>
    </source>
</reference>
<gene>
    <name evidence="8" type="ORF">mRhiFer1_001193</name>
</gene>
<keyword evidence="5" id="KW-0460">Magnesium</keyword>
<dbReference type="EMBL" id="JACAGC010000009">
    <property type="protein sequence ID" value="KAF6344040.1"/>
    <property type="molecule type" value="Genomic_DNA"/>
</dbReference>
<dbReference type="GO" id="GO:0006874">
    <property type="term" value="P:intracellular calcium ion homeostasis"/>
    <property type="evidence" value="ECO:0007669"/>
    <property type="project" value="TreeGrafter"/>
</dbReference>
<evidence type="ECO:0000256" key="5">
    <source>
        <dbReference type="ARBA" id="ARBA00022842"/>
    </source>
</evidence>
<dbReference type="GO" id="GO:0019829">
    <property type="term" value="F:ATPase-coupled monoatomic cation transmembrane transporter activity"/>
    <property type="evidence" value="ECO:0007669"/>
    <property type="project" value="TreeGrafter"/>
</dbReference>
<evidence type="ECO:0000259" key="7">
    <source>
        <dbReference type="Pfam" id="PF12409"/>
    </source>
</evidence>
<dbReference type="InterPro" id="IPR047819">
    <property type="entry name" value="P5A-ATPase_N"/>
</dbReference>